<evidence type="ECO:0000256" key="1">
    <source>
        <dbReference type="SAM" id="Phobius"/>
    </source>
</evidence>
<keyword evidence="3" id="KW-1185">Reference proteome</keyword>
<dbReference type="STRING" id="305507.SAMN04489724_3485"/>
<name>A0A1I7CVF5_9BACT</name>
<protein>
    <submittedName>
        <fullName evidence="2">Uncharacterized protein</fullName>
    </submittedName>
</protein>
<feature type="transmembrane region" description="Helical" evidence="1">
    <location>
        <begin position="6"/>
        <end position="22"/>
    </location>
</feature>
<proteinExistence type="predicted"/>
<evidence type="ECO:0000313" key="2">
    <source>
        <dbReference type="EMBL" id="SFU03403.1"/>
    </source>
</evidence>
<keyword evidence="1" id="KW-0472">Membrane</keyword>
<dbReference type="Proteomes" id="UP000199673">
    <property type="component" value="Unassembled WGS sequence"/>
</dbReference>
<dbReference type="EMBL" id="FPBF01000005">
    <property type="protein sequence ID" value="SFU03403.1"/>
    <property type="molecule type" value="Genomic_DNA"/>
</dbReference>
<dbReference type="AlphaFoldDB" id="A0A1I7CVF5"/>
<sequence length="66" mass="7321">MNVDILIIGLVFLLLGILGLAIESNKSAKEKQERVWSYSLTQFILGIWILIFVGAILTIIGILGDY</sequence>
<gene>
    <name evidence="2" type="ORF">SAMN04489724_3485</name>
</gene>
<evidence type="ECO:0000313" key="3">
    <source>
        <dbReference type="Proteomes" id="UP000199673"/>
    </source>
</evidence>
<organism evidence="2 3">
    <name type="scientific">Algoriphagus locisalis</name>
    <dbReference type="NCBI Taxonomy" id="305507"/>
    <lineage>
        <taxon>Bacteria</taxon>
        <taxon>Pseudomonadati</taxon>
        <taxon>Bacteroidota</taxon>
        <taxon>Cytophagia</taxon>
        <taxon>Cytophagales</taxon>
        <taxon>Cyclobacteriaceae</taxon>
        <taxon>Algoriphagus</taxon>
    </lineage>
</organism>
<accession>A0A1I7CVF5</accession>
<reference evidence="3" key="1">
    <citation type="submission" date="2016-10" db="EMBL/GenBank/DDBJ databases">
        <authorList>
            <person name="Varghese N."/>
            <person name="Submissions S."/>
        </authorList>
    </citation>
    <scope>NUCLEOTIDE SEQUENCE [LARGE SCALE GENOMIC DNA]</scope>
    <source>
        <strain evidence="3">DSM 23445</strain>
    </source>
</reference>
<keyword evidence="1" id="KW-0812">Transmembrane</keyword>
<keyword evidence="1" id="KW-1133">Transmembrane helix</keyword>
<feature type="transmembrane region" description="Helical" evidence="1">
    <location>
        <begin position="43"/>
        <end position="63"/>
    </location>
</feature>